<protein>
    <submittedName>
        <fullName evidence="7">Transcription elongation factor TFIIS</fullName>
    </submittedName>
</protein>
<dbReference type="SMART" id="SM00510">
    <property type="entry name" value="TFS2M"/>
    <property type="match status" value="1"/>
</dbReference>
<dbReference type="Pfam" id="PF07500">
    <property type="entry name" value="TFIIS_M"/>
    <property type="match status" value="1"/>
</dbReference>
<keyword evidence="7" id="KW-0648">Protein biosynthesis</keyword>
<accession>A0ABR2WJ78</accession>
<dbReference type="EMBL" id="JASJQH010001331">
    <property type="protein sequence ID" value="KAK9761570.1"/>
    <property type="molecule type" value="Genomic_DNA"/>
</dbReference>
<dbReference type="PANTHER" id="PTHR11477">
    <property type="entry name" value="TRANSCRIPTION FACTOR S-II ZINC FINGER DOMAIN-CONTAINING PROTEIN"/>
    <property type="match status" value="1"/>
</dbReference>
<keyword evidence="2" id="KW-0863">Zinc-finger</keyword>
<comment type="caution">
    <text evidence="7">The sequence shown here is derived from an EMBL/GenBank/DDBJ whole genome shotgun (WGS) entry which is preliminary data.</text>
</comment>
<reference evidence="7 8" key="1">
    <citation type="submission" date="2023-04" db="EMBL/GenBank/DDBJ databases">
        <title>Genome of Basidiobolus ranarum AG-B5.</title>
        <authorList>
            <person name="Stajich J.E."/>
            <person name="Carter-House D."/>
            <person name="Gryganskyi A."/>
        </authorList>
    </citation>
    <scope>NUCLEOTIDE SEQUENCE [LARGE SCALE GENOMIC DNA]</scope>
    <source>
        <strain evidence="7 8">AG-B5</strain>
    </source>
</reference>
<organism evidence="7 8">
    <name type="scientific">Basidiobolus ranarum</name>
    <dbReference type="NCBI Taxonomy" id="34480"/>
    <lineage>
        <taxon>Eukaryota</taxon>
        <taxon>Fungi</taxon>
        <taxon>Fungi incertae sedis</taxon>
        <taxon>Zoopagomycota</taxon>
        <taxon>Entomophthoromycotina</taxon>
        <taxon>Basidiobolomycetes</taxon>
        <taxon>Basidiobolales</taxon>
        <taxon>Basidiobolaceae</taxon>
        <taxon>Basidiobolus</taxon>
    </lineage>
</organism>
<dbReference type="Gene3D" id="1.10.472.30">
    <property type="entry name" value="Transcription elongation factor S-II, central domain"/>
    <property type="match status" value="1"/>
</dbReference>
<evidence type="ECO:0000259" key="6">
    <source>
        <dbReference type="PROSITE" id="PS51321"/>
    </source>
</evidence>
<evidence type="ECO:0000256" key="4">
    <source>
        <dbReference type="ARBA" id="ARBA00023242"/>
    </source>
</evidence>
<dbReference type="InterPro" id="IPR036575">
    <property type="entry name" value="TFIIS_cen_dom_sf"/>
</dbReference>
<dbReference type="PANTHER" id="PTHR11477:SF0">
    <property type="entry name" value="IP08861P-RELATED"/>
    <property type="match status" value="1"/>
</dbReference>
<dbReference type="GO" id="GO:0003746">
    <property type="term" value="F:translation elongation factor activity"/>
    <property type="evidence" value="ECO:0007669"/>
    <property type="project" value="UniProtKB-KW"/>
</dbReference>
<evidence type="ECO:0000313" key="7">
    <source>
        <dbReference type="EMBL" id="KAK9761570.1"/>
    </source>
</evidence>
<sequence length="170" mass="19637">MNHLLESYKIRNRLRILHCSLSLARMNLSTDTVRKKGIDMIFGALKEDRLASDKQETQLLDKAMRIEEGIFNEEHNTSHNYRSKIRSKVLNLKDPTNPDLRRSIILGDISVEQFSEMNSEDMASEQRKQENARIRRDSLKNSIGIDNLKPKGSEENEEDGALEQQKQAIN</sequence>
<dbReference type="SUPFAM" id="SSF46942">
    <property type="entry name" value="Elongation factor TFIIS domain 2"/>
    <property type="match status" value="1"/>
</dbReference>
<keyword evidence="8" id="KW-1185">Reference proteome</keyword>
<keyword evidence="3" id="KW-0862">Zinc</keyword>
<evidence type="ECO:0000256" key="5">
    <source>
        <dbReference type="SAM" id="MobiDB-lite"/>
    </source>
</evidence>
<feature type="compositionally biased region" description="Basic and acidic residues" evidence="5">
    <location>
        <begin position="124"/>
        <end position="139"/>
    </location>
</feature>
<evidence type="ECO:0000313" key="8">
    <source>
        <dbReference type="Proteomes" id="UP001479436"/>
    </source>
</evidence>
<keyword evidence="1" id="KW-0479">Metal-binding</keyword>
<dbReference type="PROSITE" id="PS51321">
    <property type="entry name" value="TFIIS_CENTRAL"/>
    <property type="match status" value="1"/>
</dbReference>
<evidence type="ECO:0000256" key="3">
    <source>
        <dbReference type="ARBA" id="ARBA00022833"/>
    </source>
</evidence>
<gene>
    <name evidence="7" type="primary">tfs1_2</name>
    <name evidence="7" type="ORF">K7432_013435</name>
</gene>
<dbReference type="InterPro" id="IPR003618">
    <property type="entry name" value="TFIIS_cen_dom"/>
</dbReference>
<name>A0ABR2WJ78_9FUNG</name>
<keyword evidence="4" id="KW-0539">Nucleus</keyword>
<evidence type="ECO:0000256" key="1">
    <source>
        <dbReference type="ARBA" id="ARBA00022723"/>
    </source>
</evidence>
<feature type="domain" description="TFIIS central" evidence="6">
    <location>
        <begin position="33"/>
        <end position="150"/>
    </location>
</feature>
<keyword evidence="7" id="KW-0251">Elongation factor</keyword>
<dbReference type="Proteomes" id="UP001479436">
    <property type="component" value="Unassembled WGS sequence"/>
</dbReference>
<feature type="region of interest" description="Disordered" evidence="5">
    <location>
        <begin position="117"/>
        <end position="170"/>
    </location>
</feature>
<proteinExistence type="predicted"/>
<evidence type="ECO:0000256" key="2">
    <source>
        <dbReference type="ARBA" id="ARBA00022771"/>
    </source>
</evidence>